<dbReference type="RefSeq" id="XP_067925461.1">
    <property type="nucleotide sequence ID" value="XM_068062561.1"/>
</dbReference>
<dbReference type="GeneID" id="94425772"/>
<dbReference type="VEuPathDB" id="ToxoDB:CSUI_002359"/>
<organism evidence="2 3">
    <name type="scientific">Cystoisospora suis</name>
    <dbReference type="NCBI Taxonomy" id="483139"/>
    <lineage>
        <taxon>Eukaryota</taxon>
        <taxon>Sar</taxon>
        <taxon>Alveolata</taxon>
        <taxon>Apicomplexa</taxon>
        <taxon>Conoidasida</taxon>
        <taxon>Coccidia</taxon>
        <taxon>Eucoccidiorida</taxon>
        <taxon>Eimeriorina</taxon>
        <taxon>Sarcocystidae</taxon>
        <taxon>Cystoisospora</taxon>
    </lineage>
</organism>
<sequence>MGHGERFGSPAVAHGGEEANPALTDNLTKKVTGLKAKVAELANSVAGPWGEEEVDVAMLDSAASKDNTEASKCVMLLDDVKNMFMAEIKSMEQDFKLQVNMQKSENLRFKQLLADVKSEKTSIHQQLLFFQRRVEKLETEIGQD</sequence>
<evidence type="ECO:0000313" key="2">
    <source>
        <dbReference type="EMBL" id="PHJ23787.1"/>
    </source>
</evidence>
<reference evidence="2 3" key="1">
    <citation type="journal article" date="2017" name="Int. J. Parasitol.">
        <title>The genome of the protozoan parasite Cystoisospora suis and a reverse vaccinology approach to identify vaccine candidates.</title>
        <authorList>
            <person name="Palmieri N."/>
            <person name="Shrestha A."/>
            <person name="Ruttkowski B."/>
            <person name="Beck T."/>
            <person name="Vogl C."/>
            <person name="Tomley F."/>
            <person name="Blake D.P."/>
            <person name="Joachim A."/>
        </authorList>
    </citation>
    <scope>NUCLEOTIDE SEQUENCE [LARGE SCALE GENOMIC DNA]</scope>
    <source>
        <strain evidence="2 3">Wien I</strain>
    </source>
</reference>
<gene>
    <name evidence="2" type="ORF">CSUI_002359</name>
</gene>
<dbReference type="EMBL" id="MIGC01001009">
    <property type="protein sequence ID" value="PHJ23787.1"/>
    <property type="molecule type" value="Genomic_DNA"/>
</dbReference>
<dbReference type="OrthoDB" id="443022at2759"/>
<comment type="caution">
    <text evidence="2">The sequence shown here is derived from an EMBL/GenBank/DDBJ whole genome shotgun (WGS) entry which is preliminary data.</text>
</comment>
<dbReference type="AlphaFoldDB" id="A0A2C6L501"/>
<evidence type="ECO:0000313" key="3">
    <source>
        <dbReference type="Proteomes" id="UP000221165"/>
    </source>
</evidence>
<keyword evidence="3" id="KW-1185">Reference proteome</keyword>
<evidence type="ECO:0000256" key="1">
    <source>
        <dbReference type="SAM" id="MobiDB-lite"/>
    </source>
</evidence>
<accession>A0A2C6L501</accession>
<protein>
    <submittedName>
        <fullName evidence="2">Uncharacterized protein</fullName>
    </submittedName>
</protein>
<name>A0A2C6L501_9APIC</name>
<proteinExistence type="predicted"/>
<dbReference type="Proteomes" id="UP000221165">
    <property type="component" value="Unassembled WGS sequence"/>
</dbReference>
<feature type="region of interest" description="Disordered" evidence="1">
    <location>
        <begin position="1"/>
        <end position="21"/>
    </location>
</feature>